<sequence>MADKEAEDSVRREYLKRQQEIKAAQGTAPTLSTKLPKREMNKFLGTAPTLSTKPNKALHQLCPPNCQSEKWINISQP</sequence>
<protein>
    <submittedName>
        <fullName evidence="2">Uncharacterized protein</fullName>
    </submittedName>
</protein>
<dbReference type="AlphaFoldDB" id="A0A915K5H5"/>
<proteinExistence type="predicted"/>
<organism evidence="1 2">
    <name type="scientific">Romanomermis culicivorax</name>
    <name type="common">Nematode worm</name>
    <dbReference type="NCBI Taxonomy" id="13658"/>
    <lineage>
        <taxon>Eukaryota</taxon>
        <taxon>Metazoa</taxon>
        <taxon>Ecdysozoa</taxon>
        <taxon>Nematoda</taxon>
        <taxon>Enoplea</taxon>
        <taxon>Dorylaimia</taxon>
        <taxon>Mermithida</taxon>
        <taxon>Mermithoidea</taxon>
        <taxon>Mermithidae</taxon>
        <taxon>Romanomermis</taxon>
    </lineage>
</organism>
<evidence type="ECO:0000313" key="1">
    <source>
        <dbReference type="Proteomes" id="UP000887565"/>
    </source>
</evidence>
<evidence type="ECO:0000313" key="2">
    <source>
        <dbReference type="WBParaSite" id="nRc.2.0.1.t33995-RA"/>
    </source>
</evidence>
<keyword evidence="1" id="KW-1185">Reference proteome</keyword>
<dbReference type="Proteomes" id="UP000887565">
    <property type="component" value="Unplaced"/>
</dbReference>
<name>A0A915K5H5_ROMCU</name>
<reference evidence="2" key="1">
    <citation type="submission" date="2022-11" db="UniProtKB">
        <authorList>
            <consortium name="WormBaseParasite"/>
        </authorList>
    </citation>
    <scope>IDENTIFICATION</scope>
</reference>
<dbReference type="WBParaSite" id="nRc.2.0.1.t33995-RA">
    <property type="protein sequence ID" value="nRc.2.0.1.t33995-RA"/>
    <property type="gene ID" value="nRc.2.0.1.g33995"/>
</dbReference>
<accession>A0A915K5H5</accession>